<evidence type="ECO:0000256" key="1">
    <source>
        <dbReference type="ARBA" id="ARBA00004651"/>
    </source>
</evidence>
<evidence type="ECO:0000256" key="4">
    <source>
        <dbReference type="ARBA" id="ARBA00022475"/>
    </source>
</evidence>
<keyword evidence="8 21" id="KW-0812">Transmembrane</keyword>
<dbReference type="CDD" id="cd02608">
    <property type="entry name" value="P-type_ATPase_Na-K_like"/>
    <property type="match status" value="1"/>
</dbReference>
<keyword evidence="13 21" id="KW-0630">Potassium</keyword>
<feature type="transmembrane region" description="Helical" evidence="21">
    <location>
        <begin position="90"/>
        <end position="112"/>
    </location>
</feature>
<dbReference type="SUPFAM" id="SSF56784">
    <property type="entry name" value="HAD-like"/>
    <property type="match status" value="1"/>
</dbReference>
<dbReference type="InterPro" id="IPR023214">
    <property type="entry name" value="HAD_sf"/>
</dbReference>
<dbReference type="GO" id="GO:0046872">
    <property type="term" value="F:metal ion binding"/>
    <property type="evidence" value="ECO:0007669"/>
    <property type="project" value="UniProtKB-KW"/>
</dbReference>
<protein>
    <recommendedName>
        <fullName evidence="21">Sodium/potassium-transporting ATPase subunit alpha</fullName>
    </recommendedName>
</protein>
<dbReference type="NCBIfam" id="TIGR01494">
    <property type="entry name" value="ATPase_P-type"/>
    <property type="match status" value="2"/>
</dbReference>
<evidence type="ECO:0000256" key="8">
    <source>
        <dbReference type="ARBA" id="ARBA00022692"/>
    </source>
</evidence>
<dbReference type="GO" id="GO:0036376">
    <property type="term" value="P:sodium ion export across plasma membrane"/>
    <property type="evidence" value="ECO:0007669"/>
    <property type="project" value="TreeGrafter"/>
</dbReference>
<sequence length="964" mass="105711">SPTQTGRDSVPPGPTAENGGGKKKQKEKELDELKKEVNLVRPALGSGQLASRGQLGLTNTRAAEILAQDGPNALTPPPTIPEWVKFCRQLFGGFSILLWIGAILCFLAYSIQAAMEEEPANDNLYLGVVLAAVVIVTGCFSYYQEAKSSKIMDSFKNMVPQVSRPPSPRPAFQEGLCTGRGQWQPSPSSLPLPGTARGIVISTGDRTVMGRIASLASGLEVGRTPIAMEIEHFIQIITGVAVFLGMSFFILSLILGYTWLEAVIFLIGIIVANVPEGLLATVTVCLTLTAKRMARKNCLVKNLEAVETLGSTSTICSDKTGTLTQNRMTVAHMWFDNQIHEADTTEDQSGATFDKRSPTWTALARIAGLCNRAVFKAGQDKIPISKKDTAGDASESALLKCIELSCGSVQKMRDRNPKVTEIPFNSTNKYQLSIHEPEDKPSGHVLVMKGAPERILDRCSTILLQGQEVPLDEEMRDAFQNAYLELGGLGERVLGFCLFYLPEDQFPRGFKFDADEVNFPVTNLCFVGLMSMIDPPRAAVPDAVGKCRSAGIKVIMVTGDHPITAKAIAKGVGIISEGNETVEDIAIRLNIPINQVNPREAKACVVHGSDLKDMTSEHLDEILKNHTEIVFARTSPQQKLIIVEGCQRQGAIVAVTGDGVNDSPALKKADIGIAMGISGSDVSKQAADMILLDDNFASIVTGVEEGRLIFDNLKKSIAYTLTSNIPEITPFLLFIIANIPLPLGTVTILCIDLGTDMVPAISLAYEAAESDIMKRQPRNPKTDKLVNQRLISMAYGQIGMIQALGGFFTYFVILAENGFLPNTLLGIRLEWDDRSKNDLEDSYGQEWTYEQRKVVEFTCHTAFFASIVVVQWADLIICKTRRNSVFQQGMKNKILIFGLLEETALAAFLSYCPGMGVALRMYPLKVTWWFCAFPYSLLIFVYDEVRKLLLRRYPGGWVEKETYY</sequence>
<dbReference type="Gene3D" id="3.40.1110.10">
    <property type="entry name" value="Calcium-transporting ATPase, cytoplasmic domain N"/>
    <property type="match status" value="1"/>
</dbReference>
<evidence type="ECO:0000313" key="24">
    <source>
        <dbReference type="Ensembl" id="ENSPTXP00000013428.1"/>
    </source>
</evidence>
<keyword evidence="18 21" id="KW-0472">Membrane</keyword>
<dbReference type="GO" id="GO:0005524">
    <property type="term" value="F:ATP binding"/>
    <property type="evidence" value="ECO:0007669"/>
    <property type="project" value="UniProtKB-KW"/>
</dbReference>
<dbReference type="Gene3D" id="3.40.50.1000">
    <property type="entry name" value="HAD superfamily/HAD-like"/>
    <property type="match status" value="1"/>
</dbReference>
<dbReference type="AlphaFoldDB" id="A0A670YV69"/>
<keyword evidence="15 21" id="KW-1133">Transmembrane helix</keyword>
<feature type="domain" description="Cation-transporting P-type ATPase N-terminal" evidence="23">
    <location>
        <begin position="31"/>
        <end position="110"/>
    </location>
</feature>
<dbReference type="InterPro" id="IPR023299">
    <property type="entry name" value="ATPase_P-typ_cyto_dom_N"/>
</dbReference>
<comment type="similarity">
    <text evidence="2 21">Belongs to the cation transport ATPase (P-type) (TC 3.A.3) family. Type IIC subfamily.</text>
</comment>
<dbReference type="SFLD" id="SFLDS00003">
    <property type="entry name" value="Haloacid_Dehalogenase"/>
    <property type="match status" value="1"/>
</dbReference>
<keyword evidence="3 21" id="KW-0813">Transport</keyword>
<evidence type="ECO:0000256" key="19">
    <source>
        <dbReference type="ARBA" id="ARBA00023201"/>
    </source>
</evidence>
<evidence type="ECO:0000256" key="20">
    <source>
        <dbReference type="ARBA" id="ARBA00049388"/>
    </source>
</evidence>
<evidence type="ECO:0000256" key="7">
    <source>
        <dbReference type="ARBA" id="ARBA00022607"/>
    </source>
</evidence>
<dbReference type="InterPro" id="IPR036412">
    <property type="entry name" value="HAD-like_sf"/>
</dbReference>
<proteinExistence type="inferred from homology"/>
<evidence type="ECO:0000259" key="23">
    <source>
        <dbReference type="SMART" id="SM00831"/>
    </source>
</evidence>
<feature type="transmembrane region" description="Helical" evidence="21">
    <location>
        <begin position="894"/>
        <end position="911"/>
    </location>
</feature>
<evidence type="ECO:0000313" key="25">
    <source>
        <dbReference type="Proteomes" id="UP000472273"/>
    </source>
</evidence>
<feature type="transmembrane region" description="Helical" evidence="21">
    <location>
        <begin position="926"/>
        <end position="942"/>
    </location>
</feature>
<dbReference type="FunFam" id="3.40.50.1000:FF:000004">
    <property type="entry name" value="Sodium/potassium-transporting ATPase subunit alpha"/>
    <property type="match status" value="1"/>
</dbReference>
<accession>A0A670YV69</accession>
<comment type="catalytic activity">
    <reaction evidence="20">
        <text>K(+)(out) + Na(+)(in) + ATP + H2O = K(+)(in) + Na(+)(out) + ADP + phosphate + H(+)</text>
        <dbReference type="Rhea" id="RHEA:18353"/>
        <dbReference type="ChEBI" id="CHEBI:15377"/>
        <dbReference type="ChEBI" id="CHEBI:15378"/>
        <dbReference type="ChEBI" id="CHEBI:29101"/>
        <dbReference type="ChEBI" id="CHEBI:29103"/>
        <dbReference type="ChEBI" id="CHEBI:30616"/>
        <dbReference type="ChEBI" id="CHEBI:43474"/>
        <dbReference type="ChEBI" id="CHEBI:456216"/>
        <dbReference type="EC" id="7.2.2.13"/>
    </reaction>
</comment>
<reference evidence="24" key="2">
    <citation type="submission" date="2025-09" db="UniProtKB">
        <authorList>
            <consortium name="Ensembl"/>
        </authorList>
    </citation>
    <scope>IDENTIFICATION</scope>
</reference>
<feature type="transmembrane region" description="Helical" evidence="21">
    <location>
        <begin position="263"/>
        <end position="286"/>
    </location>
</feature>
<keyword evidence="11 21" id="KW-0067">ATP-binding</keyword>
<keyword evidence="5 21" id="KW-0633">Potassium transport</keyword>
<comment type="subcellular location">
    <subcellularLocation>
        <location evidence="1 21">Cell membrane</location>
        <topology evidence="1 21">Multi-pass membrane protein</topology>
    </subcellularLocation>
</comment>
<dbReference type="FunFam" id="3.40.1110.10:FF:000001">
    <property type="entry name" value="Sodium/potassium-transporting ATPase subunit alpha"/>
    <property type="match status" value="1"/>
</dbReference>
<dbReference type="SMART" id="SM00831">
    <property type="entry name" value="Cation_ATPase_N"/>
    <property type="match status" value="1"/>
</dbReference>
<evidence type="ECO:0000256" key="9">
    <source>
        <dbReference type="ARBA" id="ARBA00022723"/>
    </source>
</evidence>
<dbReference type="GO" id="GO:0005890">
    <property type="term" value="C:sodium:potassium-exchanging ATPase complex"/>
    <property type="evidence" value="ECO:0007669"/>
    <property type="project" value="TreeGrafter"/>
</dbReference>
<dbReference type="GO" id="GO:0006883">
    <property type="term" value="P:intracellular sodium ion homeostasis"/>
    <property type="evidence" value="ECO:0007669"/>
    <property type="project" value="TreeGrafter"/>
</dbReference>
<dbReference type="Pfam" id="PF00689">
    <property type="entry name" value="Cation_ATPase_C"/>
    <property type="match status" value="1"/>
</dbReference>
<dbReference type="InterPro" id="IPR050510">
    <property type="entry name" value="Cation_transp_ATPase_P-type"/>
</dbReference>
<keyword evidence="16" id="KW-0915">Sodium</keyword>
<evidence type="ECO:0000256" key="15">
    <source>
        <dbReference type="ARBA" id="ARBA00022989"/>
    </source>
</evidence>
<dbReference type="GO" id="GO:1990573">
    <property type="term" value="P:potassium ion import across plasma membrane"/>
    <property type="evidence" value="ECO:0007669"/>
    <property type="project" value="TreeGrafter"/>
</dbReference>
<dbReference type="Pfam" id="PF00690">
    <property type="entry name" value="Cation_ATPase_N"/>
    <property type="match status" value="1"/>
</dbReference>
<evidence type="ECO:0000256" key="11">
    <source>
        <dbReference type="ARBA" id="ARBA00022840"/>
    </source>
</evidence>
<dbReference type="PANTHER" id="PTHR43294:SF6">
    <property type="entry name" value="SODIUM_POTASSIUM-TRANSPORTING ATPASE SUBUNIT ALPHA-2"/>
    <property type="match status" value="1"/>
</dbReference>
<dbReference type="PANTHER" id="PTHR43294">
    <property type="entry name" value="SODIUM/POTASSIUM-TRANSPORTING ATPASE SUBUNIT ALPHA"/>
    <property type="match status" value="1"/>
</dbReference>
<dbReference type="InterPro" id="IPR001757">
    <property type="entry name" value="P_typ_ATPase"/>
</dbReference>
<dbReference type="InterPro" id="IPR004014">
    <property type="entry name" value="ATPase_P-typ_cation-transptr_N"/>
</dbReference>
<keyword evidence="10 21" id="KW-0547">Nucleotide-binding</keyword>
<keyword evidence="9 21" id="KW-0479">Metal-binding</keyword>
<dbReference type="Ensembl" id="ENSPTXT00000013847.1">
    <property type="protein sequence ID" value="ENSPTXP00000013428.1"/>
    <property type="gene ID" value="ENSPTXG00000009335.1"/>
</dbReference>
<keyword evidence="19" id="KW-0739">Sodium transport</keyword>
<dbReference type="Gene3D" id="2.70.150.10">
    <property type="entry name" value="Calcium-transporting ATPase, cytoplasmic transduction domain A"/>
    <property type="match status" value="2"/>
</dbReference>
<feature type="region of interest" description="Disordered" evidence="22">
    <location>
        <begin position="1"/>
        <end position="29"/>
    </location>
</feature>
<evidence type="ECO:0000256" key="6">
    <source>
        <dbReference type="ARBA" id="ARBA00022553"/>
    </source>
</evidence>
<evidence type="ECO:0000256" key="3">
    <source>
        <dbReference type="ARBA" id="ARBA00022448"/>
    </source>
</evidence>
<dbReference type="PRINTS" id="PR00119">
    <property type="entry name" value="CATATPASE"/>
</dbReference>
<dbReference type="InterPro" id="IPR005775">
    <property type="entry name" value="P-type_ATPase_IIC"/>
</dbReference>
<keyword evidence="17 21" id="KW-0406">Ion transport</keyword>
<keyword evidence="14" id="KW-1278">Translocase</keyword>
<evidence type="ECO:0000256" key="16">
    <source>
        <dbReference type="ARBA" id="ARBA00023053"/>
    </source>
</evidence>
<feature type="transmembrane region" description="Helical" evidence="21">
    <location>
        <begin position="124"/>
        <end position="143"/>
    </location>
</feature>
<name>A0A670YV69_PSETE</name>
<dbReference type="GO" id="GO:0016887">
    <property type="term" value="F:ATP hydrolysis activity"/>
    <property type="evidence" value="ECO:0007669"/>
    <property type="project" value="InterPro"/>
</dbReference>
<dbReference type="GO" id="GO:0030007">
    <property type="term" value="P:intracellular potassium ion homeostasis"/>
    <property type="evidence" value="ECO:0007669"/>
    <property type="project" value="TreeGrafter"/>
</dbReference>
<dbReference type="SUPFAM" id="SSF81665">
    <property type="entry name" value="Calcium ATPase, transmembrane domain M"/>
    <property type="match status" value="1"/>
</dbReference>
<dbReference type="InterPro" id="IPR006068">
    <property type="entry name" value="ATPase_P-typ_cation-transptr_C"/>
</dbReference>
<keyword evidence="6" id="KW-0597">Phosphoprotein</keyword>
<dbReference type="InterPro" id="IPR044492">
    <property type="entry name" value="P_typ_ATPase_HD_dom"/>
</dbReference>
<evidence type="ECO:0000256" key="5">
    <source>
        <dbReference type="ARBA" id="ARBA00022538"/>
    </source>
</evidence>
<evidence type="ECO:0000256" key="17">
    <source>
        <dbReference type="ARBA" id="ARBA00023065"/>
    </source>
</evidence>
<feature type="transmembrane region" description="Helical" evidence="21">
    <location>
        <begin position="233"/>
        <end position="257"/>
    </location>
</feature>
<evidence type="ECO:0000256" key="14">
    <source>
        <dbReference type="ARBA" id="ARBA00022967"/>
    </source>
</evidence>
<feature type="transmembrane region" description="Helical" evidence="21">
    <location>
        <begin position="794"/>
        <end position="815"/>
    </location>
</feature>
<dbReference type="SFLD" id="SFLDF00027">
    <property type="entry name" value="p-type_atpase"/>
    <property type="match status" value="1"/>
</dbReference>
<dbReference type="NCBIfam" id="TIGR01106">
    <property type="entry name" value="ATPase-IIC_X-K"/>
    <property type="match status" value="1"/>
</dbReference>
<dbReference type="Gene3D" id="1.20.1110.10">
    <property type="entry name" value="Calcium-transporting ATPase, transmembrane domain"/>
    <property type="match status" value="2"/>
</dbReference>
<gene>
    <name evidence="24" type="primary">ATP1A2</name>
</gene>
<dbReference type="GO" id="GO:0042995">
    <property type="term" value="C:cell projection"/>
    <property type="evidence" value="ECO:0007669"/>
    <property type="project" value="TreeGrafter"/>
</dbReference>
<dbReference type="Proteomes" id="UP000472273">
    <property type="component" value="Unplaced"/>
</dbReference>
<dbReference type="PRINTS" id="PR00121">
    <property type="entry name" value="NAKATPASE"/>
</dbReference>
<dbReference type="InterPro" id="IPR018303">
    <property type="entry name" value="ATPase_P-typ_P_site"/>
</dbReference>
<dbReference type="Pfam" id="PF13246">
    <property type="entry name" value="Cation_ATPase"/>
    <property type="match status" value="1"/>
</dbReference>
<feature type="transmembrane region" description="Helical" evidence="21">
    <location>
        <begin position="854"/>
        <end position="873"/>
    </location>
</feature>
<evidence type="ECO:0000256" key="10">
    <source>
        <dbReference type="ARBA" id="ARBA00022741"/>
    </source>
</evidence>
<dbReference type="InterPro" id="IPR023298">
    <property type="entry name" value="ATPase_P-typ_TM_dom_sf"/>
</dbReference>
<evidence type="ECO:0000256" key="21">
    <source>
        <dbReference type="RuleBase" id="RU362084"/>
    </source>
</evidence>
<keyword evidence="7" id="KW-0740">Sodium/potassium transport</keyword>
<dbReference type="FunFam" id="1.20.1110.10:FF:000095">
    <property type="entry name" value="Sodium/potassium-transporting ATPase subunit alpha-1"/>
    <property type="match status" value="2"/>
</dbReference>
<dbReference type="SFLD" id="SFLDG00002">
    <property type="entry name" value="C1.7:_P-type_atpase_like"/>
    <property type="match status" value="1"/>
</dbReference>
<evidence type="ECO:0000256" key="12">
    <source>
        <dbReference type="ARBA" id="ARBA00022842"/>
    </source>
</evidence>
<keyword evidence="25" id="KW-1185">Reference proteome</keyword>
<keyword evidence="12" id="KW-0460">Magnesium</keyword>
<dbReference type="SUPFAM" id="SSF81660">
    <property type="entry name" value="Metal cation-transporting ATPase, ATP-binding domain N"/>
    <property type="match status" value="1"/>
</dbReference>
<dbReference type="PROSITE" id="PS00154">
    <property type="entry name" value="ATPASE_E1_E2"/>
    <property type="match status" value="1"/>
</dbReference>
<evidence type="ECO:0000256" key="22">
    <source>
        <dbReference type="SAM" id="MobiDB-lite"/>
    </source>
</evidence>
<evidence type="ECO:0000256" key="2">
    <source>
        <dbReference type="ARBA" id="ARBA00006934"/>
    </source>
</evidence>
<dbReference type="GO" id="GO:1902600">
    <property type="term" value="P:proton transmembrane transport"/>
    <property type="evidence" value="ECO:0007669"/>
    <property type="project" value="TreeGrafter"/>
</dbReference>
<organism evidence="24 25">
    <name type="scientific">Pseudonaja textilis</name>
    <name type="common">Eastern brown snake</name>
    <dbReference type="NCBI Taxonomy" id="8673"/>
    <lineage>
        <taxon>Eukaryota</taxon>
        <taxon>Metazoa</taxon>
        <taxon>Chordata</taxon>
        <taxon>Craniata</taxon>
        <taxon>Vertebrata</taxon>
        <taxon>Euteleostomi</taxon>
        <taxon>Lepidosauria</taxon>
        <taxon>Squamata</taxon>
        <taxon>Bifurcata</taxon>
        <taxon>Unidentata</taxon>
        <taxon>Episquamata</taxon>
        <taxon>Toxicofera</taxon>
        <taxon>Serpentes</taxon>
        <taxon>Colubroidea</taxon>
        <taxon>Elapidae</taxon>
        <taxon>Hydrophiinae</taxon>
        <taxon>Pseudonaja</taxon>
    </lineage>
</organism>
<evidence type="ECO:0000256" key="18">
    <source>
        <dbReference type="ARBA" id="ARBA00023136"/>
    </source>
</evidence>
<keyword evidence="4" id="KW-1003">Cell membrane</keyword>
<dbReference type="GeneTree" id="ENSGT00940000159936"/>
<evidence type="ECO:0000256" key="13">
    <source>
        <dbReference type="ARBA" id="ARBA00022958"/>
    </source>
</evidence>
<dbReference type="GO" id="GO:0005391">
    <property type="term" value="F:P-type sodium:potassium-exchanging transporter activity"/>
    <property type="evidence" value="ECO:0007669"/>
    <property type="project" value="UniProtKB-EC"/>
</dbReference>
<reference evidence="24" key="1">
    <citation type="submission" date="2025-08" db="UniProtKB">
        <authorList>
            <consortium name="Ensembl"/>
        </authorList>
    </citation>
    <scope>IDENTIFICATION</scope>
</reference>